<accession>A0A7J6KQ58</accession>
<evidence type="ECO:0000256" key="1">
    <source>
        <dbReference type="SAM" id="MobiDB-lite"/>
    </source>
</evidence>
<feature type="non-terminal residue" evidence="2">
    <location>
        <position position="1"/>
    </location>
</feature>
<name>A0A7J6KQ58_PERCH</name>
<feature type="compositionally biased region" description="Polar residues" evidence="1">
    <location>
        <begin position="370"/>
        <end position="392"/>
    </location>
</feature>
<keyword evidence="3" id="KW-1185">Reference proteome</keyword>
<gene>
    <name evidence="2" type="ORF">FOL47_002232</name>
</gene>
<evidence type="ECO:0000313" key="2">
    <source>
        <dbReference type="EMBL" id="KAF4649278.1"/>
    </source>
</evidence>
<reference evidence="2 3" key="1">
    <citation type="submission" date="2020-04" db="EMBL/GenBank/DDBJ databases">
        <title>Perkinsus chesapeaki whole genome sequence.</title>
        <authorList>
            <person name="Bogema D.R."/>
        </authorList>
    </citation>
    <scope>NUCLEOTIDE SEQUENCE [LARGE SCALE GENOMIC DNA]</scope>
    <source>
        <strain evidence="2">ATCC PRA-425</strain>
    </source>
</reference>
<comment type="caution">
    <text evidence="2">The sequence shown here is derived from an EMBL/GenBank/DDBJ whole genome shotgun (WGS) entry which is preliminary data.</text>
</comment>
<dbReference type="EMBL" id="JAAPAO010001595">
    <property type="protein sequence ID" value="KAF4649278.1"/>
    <property type="molecule type" value="Genomic_DNA"/>
</dbReference>
<feature type="compositionally biased region" description="Polar residues" evidence="1">
    <location>
        <begin position="306"/>
        <end position="325"/>
    </location>
</feature>
<sequence length="406" mass="45200">VKKSLYLLHTSPTDEVYRLLCAALREEAGALSETAETYLKETLNPDKYGYPNLFFSAEGLMNAQVTTNIVESWHKKISTCLNEERLNLAQFVDNIVKILEDLHEGPHFVKRPMKIQQTGYTTAMKIDGTRLSTKGYIKEVTDVVETIFDEEDIQSTFFIVRSGIISKGEDDFSDDSVTDFLTCLFEGETGIGVEDLNTVEDIKRRYFKYHLISVPYANRLQDEAGNVVDERVMAICNSEIESGIRQRYFLSGTCWVCAIASFLRIVYNSLRFYPNRKISTEEVVEQTSRKNSSSSESDDTILAPSPMTNSSYSAMTRSDSSISNGECSADIVRPIEPESSQAGSDDDTCYSEPSSAGSGFIIRPGDPNEGQASVSDRTPLQSCNESESSNDSRIIVFADPSADKAR</sequence>
<feature type="region of interest" description="Disordered" evidence="1">
    <location>
        <begin position="337"/>
        <end position="406"/>
    </location>
</feature>
<protein>
    <submittedName>
        <fullName evidence="2">Uncharacterized protein</fullName>
    </submittedName>
</protein>
<dbReference type="OrthoDB" id="10510408at2759"/>
<evidence type="ECO:0000313" key="3">
    <source>
        <dbReference type="Proteomes" id="UP000591131"/>
    </source>
</evidence>
<organism evidence="2 3">
    <name type="scientific">Perkinsus chesapeaki</name>
    <name type="common">Clam parasite</name>
    <name type="synonym">Perkinsus andrewsi</name>
    <dbReference type="NCBI Taxonomy" id="330153"/>
    <lineage>
        <taxon>Eukaryota</taxon>
        <taxon>Sar</taxon>
        <taxon>Alveolata</taxon>
        <taxon>Perkinsozoa</taxon>
        <taxon>Perkinsea</taxon>
        <taxon>Perkinsida</taxon>
        <taxon>Perkinsidae</taxon>
        <taxon>Perkinsus</taxon>
    </lineage>
</organism>
<feature type="region of interest" description="Disordered" evidence="1">
    <location>
        <begin position="284"/>
        <end position="325"/>
    </location>
</feature>
<proteinExistence type="predicted"/>
<dbReference type="Proteomes" id="UP000591131">
    <property type="component" value="Unassembled WGS sequence"/>
</dbReference>
<dbReference type="AlphaFoldDB" id="A0A7J6KQ58"/>